<organism evidence="1 2">
    <name type="scientific">Paenirhodobacter populi</name>
    <dbReference type="NCBI Taxonomy" id="2306993"/>
    <lineage>
        <taxon>Bacteria</taxon>
        <taxon>Pseudomonadati</taxon>
        <taxon>Pseudomonadota</taxon>
        <taxon>Alphaproteobacteria</taxon>
        <taxon>Rhodobacterales</taxon>
        <taxon>Rhodobacter group</taxon>
        <taxon>Paenirhodobacter</taxon>
    </lineage>
</organism>
<dbReference type="Proteomes" id="UP000284451">
    <property type="component" value="Unassembled WGS sequence"/>
</dbReference>
<evidence type="ECO:0000313" key="1">
    <source>
        <dbReference type="EMBL" id="RWR31495.1"/>
    </source>
</evidence>
<dbReference type="AlphaFoldDB" id="A0A443KFF9"/>
<evidence type="ECO:0000313" key="2">
    <source>
        <dbReference type="Proteomes" id="UP000284451"/>
    </source>
</evidence>
<dbReference type="RefSeq" id="WP_128232378.1">
    <property type="nucleotide sequence ID" value="NZ_SAUY01000011.1"/>
</dbReference>
<accession>A0A443KFF9</accession>
<dbReference type="EMBL" id="SAUY01000011">
    <property type="protein sequence ID" value="RWR31495.1"/>
    <property type="molecule type" value="Genomic_DNA"/>
</dbReference>
<reference evidence="1 2" key="1">
    <citation type="submission" date="2019-01" db="EMBL/GenBank/DDBJ databases">
        <title>Sinorhodobacter populi sp. nov. isolated from the symptomatic bark tissue of Populus euramericana canker.</title>
        <authorList>
            <person name="Xu G."/>
        </authorList>
    </citation>
    <scope>NUCLEOTIDE SEQUENCE [LARGE SCALE GENOMIC DNA]</scope>
    <source>
        <strain evidence="1 2">07D10-4-3</strain>
    </source>
</reference>
<comment type="caution">
    <text evidence="1">The sequence shown here is derived from an EMBL/GenBank/DDBJ whole genome shotgun (WGS) entry which is preliminary data.</text>
</comment>
<reference evidence="1 2" key="2">
    <citation type="submission" date="2019-01" db="EMBL/GenBank/DDBJ databases">
        <authorList>
            <person name="Li Y."/>
        </authorList>
    </citation>
    <scope>NUCLEOTIDE SEQUENCE [LARGE SCALE GENOMIC DNA]</scope>
    <source>
        <strain evidence="1 2">07D10-4-3</strain>
    </source>
</reference>
<protein>
    <submittedName>
        <fullName evidence="1">Uncharacterized protein</fullName>
    </submittedName>
</protein>
<name>A0A443KFF9_9RHOB</name>
<proteinExistence type="predicted"/>
<sequence>MSALRQHIQTQQEKAMRLEYLLNAAYACVDDPDCIDVVLSILEIGRTMARELNEELDGNRLPEEAHHEPA</sequence>
<gene>
    <name evidence="1" type="ORF">D2T29_10710</name>
</gene>